<proteinExistence type="inferred from homology"/>
<evidence type="ECO:0000313" key="8">
    <source>
        <dbReference type="EMBL" id="ATZ16044.1"/>
    </source>
</evidence>
<dbReference type="GO" id="GO:0008270">
    <property type="term" value="F:zinc ion binding"/>
    <property type="evidence" value="ECO:0007669"/>
    <property type="project" value="UniProtKB-UniRule"/>
</dbReference>
<dbReference type="InterPro" id="IPR018246">
    <property type="entry name" value="AP_endonuc_F2_Zn_BS"/>
</dbReference>
<dbReference type="EC" id="3.1.21.2" evidence="7"/>
<keyword evidence="4 7" id="KW-0378">Hydrolase</keyword>
<evidence type="ECO:0000256" key="5">
    <source>
        <dbReference type="ARBA" id="ARBA00022833"/>
    </source>
</evidence>
<dbReference type="InterPro" id="IPR036237">
    <property type="entry name" value="Xyl_isomerase-like_sf"/>
</dbReference>
<dbReference type="PROSITE" id="PS00731">
    <property type="entry name" value="AP_NUCLEASE_F2_3"/>
    <property type="match status" value="1"/>
</dbReference>
<dbReference type="GO" id="GO:0006284">
    <property type="term" value="P:base-excision repair"/>
    <property type="evidence" value="ECO:0007669"/>
    <property type="project" value="TreeGrafter"/>
</dbReference>
<dbReference type="Pfam" id="PF01261">
    <property type="entry name" value="AP_endonuc_2"/>
    <property type="match status" value="1"/>
</dbReference>
<feature type="binding site" evidence="7">
    <location>
        <position position="266"/>
    </location>
    <ligand>
        <name>Zn(2+)</name>
        <dbReference type="ChEBI" id="CHEBI:29105"/>
        <label>2</label>
    </ligand>
</feature>
<dbReference type="NCBIfam" id="TIGR00587">
    <property type="entry name" value="nfo"/>
    <property type="match status" value="1"/>
</dbReference>
<feature type="binding site" evidence="7">
    <location>
        <position position="236"/>
    </location>
    <ligand>
        <name>Zn(2+)</name>
        <dbReference type="ChEBI" id="CHEBI:29105"/>
        <label>3</label>
    </ligand>
</feature>
<keyword evidence="5 7" id="KW-0862">Zinc</keyword>
<evidence type="ECO:0000256" key="3">
    <source>
        <dbReference type="ARBA" id="ARBA00022763"/>
    </source>
</evidence>
<dbReference type="GO" id="GO:0008081">
    <property type="term" value="F:phosphoric diester hydrolase activity"/>
    <property type="evidence" value="ECO:0007669"/>
    <property type="project" value="TreeGrafter"/>
</dbReference>
<feature type="binding site" evidence="7">
    <location>
        <position position="187"/>
    </location>
    <ligand>
        <name>Zn(2+)</name>
        <dbReference type="ChEBI" id="CHEBI:29105"/>
        <label>2</label>
    </ligand>
</feature>
<dbReference type="PANTHER" id="PTHR21445:SF0">
    <property type="entry name" value="APURINIC-APYRIMIDINIC ENDONUCLEASE"/>
    <property type="match status" value="1"/>
</dbReference>
<dbReference type="SUPFAM" id="SSF51658">
    <property type="entry name" value="Xylose isomerase-like"/>
    <property type="match status" value="1"/>
</dbReference>
<dbReference type="NCBIfam" id="NF002196">
    <property type="entry name" value="PRK01060.1-1"/>
    <property type="match status" value="1"/>
</dbReference>
<feature type="binding site" evidence="7">
    <location>
        <position position="221"/>
    </location>
    <ligand>
        <name>Zn(2+)</name>
        <dbReference type="ChEBI" id="CHEBI:29105"/>
        <label>2</label>
    </ligand>
</feature>
<evidence type="ECO:0000256" key="6">
    <source>
        <dbReference type="ARBA" id="ARBA00023204"/>
    </source>
</evidence>
<dbReference type="InterPro" id="IPR013022">
    <property type="entry name" value="Xyl_isomerase-like_TIM-brl"/>
</dbReference>
<dbReference type="FunFam" id="3.20.20.150:FF:000001">
    <property type="entry name" value="Probable endonuclease 4"/>
    <property type="match status" value="1"/>
</dbReference>
<protein>
    <recommendedName>
        <fullName evidence="7">Probable endonuclease 4</fullName>
        <ecNumber evidence="7">3.1.21.2</ecNumber>
    </recommendedName>
    <alternativeName>
        <fullName evidence="7">Endodeoxyribonuclease IV</fullName>
    </alternativeName>
    <alternativeName>
        <fullName evidence="7">Endonuclease IV</fullName>
    </alternativeName>
</protein>
<dbReference type="PANTHER" id="PTHR21445">
    <property type="entry name" value="ENDONUCLEASE IV ENDODEOXYRIBONUCLEASE IV"/>
    <property type="match status" value="1"/>
</dbReference>
<feature type="binding site" evidence="7">
    <location>
        <position position="118"/>
    </location>
    <ligand>
        <name>Zn(2+)</name>
        <dbReference type="ChEBI" id="CHEBI:29105"/>
        <label>1</label>
    </ligand>
</feature>
<dbReference type="GO" id="GO:0003677">
    <property type="term" value="F:DNA binding"/>
    <property type="evidence" value="ECO:0007669"/>
    <property type="project" value="InterPro"/>
</dbReference>
<dbReference type="Gene3D" id="3.20.20.150">
    <property type="entry name" value="Divalent-metal-dependent TIM barrel enzymes"/>
    <property type="match status" value="1"/>
</dbReference>
<keyword evidence="9" id="KW-1185">Reference proteome</keyword>
<name>A0A2K8NQH3_9MOLU</name>
<evidence type="ECO:0000256" key="2">
    <source>
        <dbReference type="ARBA" id="ARBA00022723"/>
    </source>
</evidence>
<comment type="catalytic activity">
    <reaction evidence="7">
        <text>Endonucleolytic cleavage to 5'-phosphooligonucleotide end-products.</text>
        <dbReference type="EC" id="3.1.21.2"/>
    </reaction>
</comment>
<dbReference type="PROSITE" id="PS00730">
    <property type="entry name" value="AP_NUCLEASE_F2_2"/>
    <property type="match status" value="1"/>
</dbReference>
<dbReference type="OrthoDB" id="9805666at2"/>
<feature type="binding site" evidence="7">
    <location>
        <position position="153"/>
    </location>
    <ligand>
        <name>Zn(2+)</name>
        <dbReference type="ChEBI" id="CHEBI:29105"/>
        <label>2</label>
    </ligand>
</feature>
<dbReference type="GO" id="GO:0008833">
    <property type="term" value="F:deoxyribonuclease IV (phage-T4-induced) activity"/>
    <property type="evidence" value="ECO:0007669"/>
    <property type="project" value="UniProtKB-UniRule"/>
</dbReference>
<keyword evidence="7" id="KW-0540">Nuclease</keyword>
<feature type="binding site" evidence="7">
    <location>
        <position position="190"/>
    </location>
    <ligand>
        <name>Zn(2+)</name>
        <dbReference type="ChEBI" id="CHEBI:29105"/>
        <label>3</label>
    </ligand>
</feature>
<keyword evidence="7 8" id="KW-0255">Endonuclease</keyword>
<dbReference type="AlphaFoldDB" id="A0A2K8NQH3"/>
<dbReference type="EMBL" id="CP024962">
    <property type="protein sequence ID" value="ATZ16044.1"/>
    <property type="molecule type" value="Genomic_DNA"/>
</dbReference>
<evidence type="ECO:0000256" key="7">
    <source>
        <dbReference type="HAMAP-Rule" id="MF_00152"/>
    </source>
</evidence>
<keyword evidence="6 7" id="KW-0234">DNA repair</keyword>
<accession>A0A2K8NQH3</accession>
<dbReference type="InterPro" id="IPR001719">
    <property type="entry name" value="AP_endonuc_2"/>
</dbReference>
<sequence>MTKHNSPLLGSHMSLSKSTNYLEGVVNETVNQNANTFMIFTGAPQNTKRVPVETFKIAEMNQLIDYHEIDKSKLVVHAPYLINLSNPVNETVWKFSIDFLLEEIKRCEALGIHLLVLHPGAYTKGSLEQGLQQLIKALDLVTDYESPVLIALETMSGKGTEVGGQLDDLAFVLQQVKKPERIGVCLDTCHLHDAGYQIQNWPEFKNNLKQLLPLDKVKVIHLNDSKNVCGAKKDRHENIGYGQIGFDTLVEIVWDEELTTVPKILETPYIDNLSPYKKEIKCLLSRSFNQDLK</sequence>
<comment type="similarity">
    <text evidence="1 7">Belongs to the AP endonuclease 2 family.</text>
</comment>
<feature type="binding site" evidence="7">
    <location>
        <position position="234"/>
    </location>
    <ligand>
        <name>Zn(2+)</name>
        <dbReference type="ChEBI" id="CHEBI:29105"/>
        <label>3</label>
    </ligand>
</feature>
<dbReference type="CDD" id="cd00019">
    <property type="entry name" value="AP2Ec"/>
    <property type="match status" value="1"/>
</dbReference>
<dbReference type="GO" id="GO:0003906">
    <property type="term" value="F:DNA-(apurinic or apyrimidinic site) endonuclease activity"/>
    <property type="evidence" value="ECO:0007669"/>
    <property type="project" value="TreeGrafter"/>
</dbReference>
<comment type="cofactor">
    <cofactor evidence="7">
        <name>Zn(2+)</name>
        <dbReference type="ChEBI" id="CHEBI:29105"/>
    </cofactor>
    <text evidence="7">Binds 3 Zn(2+) ions.</text>
</comment>
<keyword evidence="3 7" id="KW-0227">DNA damage</keyword>
<dbReference type="SMART" id="SM00518">
    <property type="entry name" value="AP2Ec"/>
    <property type="match status" value="1"/>
</dbReference>
<dbReference type="KEGG" id="efr:EFREU_v1c00170"/>
<reference evidence="8 9" key="1">
    <citation type="submission" date="2017-11" db="EMBL/GenBank/DDBJ databases">
        <title>Genome sequence of Entomoplasma freundtii BARC 318 (ATCC 51999).</title>
        <authorList>
            <person name="Lo W.-S."/>
            <person name="Gasparich G.E."/>
            <person name="Kuo C.-H."/>
        </authorList>
    </citation>
    <scope>NUCLEOTIDE SEQUENCE [LARGE SCALE GENOMIC DNA]</scope>
    <source>
        <strain evidence="8 9">BARC 318</strain>
    </source>
</reference>
<feature type="binding site" evidence="7">
    <location>
        <position position="153"/>
    </location>
    <ligand>
        <name>Zn(2+)</name>
        <dbReference type="ChEBI" id="CHEBI:29105"/>
        <label>1</label>
    </ligand>
</feature>
<gene>
    <name evidence="7 8" type="primary">nfo</name>
    <name evidence="8" type="ORF">EFREU_v1c00170</name>
</gene>
<evidence type="ECO:0000256" key="1">
    <source>
        <dbReference type="ARBA" id="ARBA00005340"/>
    </source>
</evidence>
<dbReference type="RefSeq" id="WP_100609010.1">
    <property type="nucleotide sequence ID" value="NZ_CP024962.1"/>
</dbReference>
<keyword evidence="2 7" id="KW-0479">Metal-binding</keyword>
<comment type="function">
    <text evidence="7">Endonuclease IV plays a role in DNA repair. It cleaves phosphodiester bonds at apurinic or apyrimidinic (AP) sites, generating a 3'-hydroxyl group and a 5'-terminal sugar phosphate.</text>
</comment>
<evidence type="ECO:0000256" key="4">
    <source>
        <dbReference type="ARBA" id="ARBA00022801"/>
    </source>
</evidence>
<dbReference type="HAMAP" id="MF_00152">
    <property type="entry name" value="Nfo"/>
    <property type="match status" value="1"/>
</dbReference>
<feature type="binding site" evidence="7">
    <location>
        <position position="77"/>
    </location>
    <ligand>
        <name>Zn(2+)</name>
        <dbReference type="ChEBI" id="CHEBI:29105"/>
        <label>1</label>
    </ligand>
</feature>
<dbReference type="Proteomes" id="UP000232222">
    <property type="component" value="Chromosome"/>
</dbReference>
<evidence type="ECO:0000313" key="9">
    <source>
        <dbReference type="Proteomes" id="UP000232222"/>
    </source>
</evidence>
<organism evidence="8 9">
    <name type="scientific">Entomoplasma freundtii</name>
    <dbReference type="NCBI Taxonomy" id="74700"/>
    <lineage>
        <taxon>Bacteria</taxon>
        <taxon>Bacillati</taxon>
        <taxon>Mycoplasmatota</taxon>
        <taxon>Mollicutes</taxon>
        <taxon>Entomoplasmatales</taxon>
        <taxon>Entomoplasmataceae</taxon>
        <taxon>Entomoplasma</taxon>
    </lineage>
</organism>
<dbReference type="PROSITE" id="PS51432">
    <property type="entry name" value="AP_NUCLEASE_F2_4"/>
    <property type="match status" value="1"/>
</dbReference>